<evidence type="ECO:0000313" key="10">
    <source>
        <dbReference type="Proteomes" id="UP000887575"/>
    </source>
</evidence>
<keyword evidence="4 7" id="KW-1133">Transmembrane helix</keyword>
<comment type="subunit">
    <text evidence="7">Component of 250-400 kDa complexes called cytochrome oxidase assembly intermediates or COA complexes.</text>
</comment>
<comment type="function">
    <text evidence="7">Required for assembly of cytochrome c oxidase (complex IV).</text>
</comment>
<evidence type="ECO:0000256" key="7">
    <source>
        <dbReference type="RuleBase" id="RU367056"/>
    </source>
</evidence>
<proteinExistence type="inferred from homology"/>
<comment type="similarity">
    <text evidence="2 7">Belongs to the COA3 family.</text>
</comment>
<dbReference type="PANTHER" id="PTHR15642">
    <property type="entry name" value="CYTOCHROME C OXIDASE ASSEMBLY FACTOR 3, MITOCHONDRIAL"/>
    <property type="match status" value="1"/>
</dbReference>
<accession>A0AAF3F426</accession>
<comment type="subcellular location">
    <subcellularLocation>
        <location evidence="1">Mitochondrion membrane</location>
        <topology evidence="1">Single-pass membrane protein</topology>
    </subcellularLocation>
</comment>
<feature type="domain" description="Cytochrome c oxidase assembly factor 3 mitochondrial coiled-coil" evidence="9">
    <location>
        <begin position="76"/>
        <end position="124"/>
    </location>
</feature>
<protein>
    <recommendedName>
        <fullName evidence="7">Cytochrome c oxidase assembly factor 3</fullName>
    </recommendedName>
</protein>
<dbReference type="GO" id="GO:0005743">
    <property type="term" value="C:mitochondrial inner membrane"/>
    <property type="evidence" value="ECO:0007669"/>
    <property type="project" value="UniProtKB-UniRule"/>
</dbReference>
<keyword evidence="10" id="KW-1185">Reference proteome</keyword>
<dbReference type="PANTHER" id="PTHR15642:SF3">
    <property type="entry name" value="CYTOCHROME C OXIDASE ASSEMBLY FACTOR 3 HOMOLOG, MITOCHONDRIAL"/>
    <property type="match status" value="1"/>
</dbReference>
<reference evidence="11" key="1">
    <citation type="submission" date="2024-02" db="UniProtKB">
        <authorList>
            <consortium name="WormBaseParasite"/>
        </authorList>
    </citation>
    <scope>IDENTIFICATION</scope>
</reference>
<evidence type="ECO:0000256" key="1">
    <source>
        <dbReference type="ARBA" id="ARBA00004304"/>
    </source>
</evidence>
<dbReference type="Pfam" id="PF09813">
    <property type="entry name" value="Coa3_cc"/>
    <property type="match status" value="1"/>
</dbReference>
<keyword evidence="5 7" id="KW-0496">Mitochondrion</keyword>
<feature type="transmembrane region" description="Helical" evidence="7">
    <location>
        <begin position="91"/>
        <end position="108"/>
    </location>
</feature>
<feature type="compositionally biased region" description="Polar residues" evidence="8">
    <location>
        <begin position="30"/>
        <end position="45"/>
    </location>
</feature>
<organism evidence="10 11">
    <name type="scientific">Mesorhabditis belari</name>
    <dbReference type="NCBI Taxonomy" id="2138241"/>
    <lineage>
        <taxon>Eukaryota</taxon>
        <taxon>Metazoa</taxon>
        <taxon>Ecdysozoa</taxon>
        <taxon>Nematoda</taxon>
        <taxon>Chromadorea</taxon>
        <taxon>Rhabditida</taxon>
        <taxon>Rhabditina</taxon>
        <taxon>Rhabditomorpha</taxon>
        <taxon>Rhabditoidea</taxon>
        <taxon>Rhabditidae</taxon>
        <taxon>Mesorhabditinae</taxon>
        <taxon>Mesorhabditis</taxon>
    </lineage>
</organism>
<evidence type="ECO:0000256" key="4">
    <source>
        <dbReference type="ARBA" id="ARBA00022989"/>
    </source>
</evidence>
<evidence type="ECO:0000256" key="3">
    <source>
        <dbReference type="ARBA" id="ARBA00022692"/>
    </source>
</evidence>
<evidence type="ECO:0000256" key="2">
    <source>
        <dbReference type="ARBA" id="ARBA00007035"/>
    </source>
</evidence>
<evidence type="ECO:0000259" key="9">
    <source>
        <dbReference type="Pfam" id="PF09813"/>
    </source>
</evidence>
<dbReference type="WBParaSite" id="MBELARI_LOCUS21311">
    <property type="protein sequence ID" value="MBELARI_LOCUS21311"/>
    <property type="gene ID" value="MBELARI_LOCUS21311"/>
</dbReference>
<evidence type="ECO:0000313" key="11">
    <source>
        <dbReference type="WBParaSite" id="MBELARI_LOCUS21311"/>
    </source>
</evidence>
<dbReference type="Proteomes" id="UP000887575">
    <property type="component" value="Unassembled WGS sequence"/>
</dbReference>
<dbReference type="InterPro" id="IPR041752">
    <property type="entry name" value="Coa3"/>
</dbReference>
<sequence length="144" mass="16622">MLGRQAALRARIVYCRWKSSAASSSEGSSDTPQLGPKSSQALRTYQSKDPDMLETVKFEDLPRAQQRFVKQFEKINEERIKDIFKKNYKNIIGMVVLIGVVVSIYYYTMYAVRQETFLEEIDEEMAQEHPKTHGHLATANEKKN</sequence>
<dbReference type="AlphaFoldDB" id="A0AAF3F426"/>
<dbReference type="InterPro" id="IPR018628">
    <property type="entry name" value="Coa3_CC"/>
</dbReference>
<keyword evidence="6 7" id="KW-0472">Membrane</keyword>
<evidence type="ECO:0000256" key="6">
    <source>
        <dbReference type="ARBA" id="ARBA00023136"/>
    </source>
</evidence>
<keyword evidence="7" id="KW-0999">Mitochondrion inner membrane</keyword>
<keyword evidence="3 7" id="KW-0812">Transmembrane</keyword>
<dbReference type="GO" id="GO:0033617">
    <property type="term" value="P:mitochondrial respiratory chain complex IV assembly"/>
    <property type="evidence" value="ECO:0007669"/>
    <property type="project" value="UniProtKB-UniRule"/>
</dbReference>
<name>A0AAF3F426_9BILA</name>
<feature type="region of interest" description="Disordered" evidence="8">
    <location>
        <begin position="21"/>
        <end position="50"/>
    </location>
</feature>
<evidence type="ECO:0000256" key="8">
    <source>
        <dbReference type="SAM" id="MobiDB-lite"/>
    </source>
</evidence>
<evidence type="ECO:0000256" key="5">
    <source>
        <dbReference type="ARBA" id="ARBA00023128"/>
    </source>
</evidence>